<dbReference type="AlphaFoldDB" id="A0A0M3HKK3"/>
<evidence type="ECO:0000313" key="1">
    <source>
        <dbReference type="Proteomes" id="UP000036681"/>
    </source>
</evidence>
<keyword evidence="1" id="KW-1185">Reference proteome</keyword>
<proteinExistence type="predicted"/>
<reference evidence="2" key="1">
    <citation type="submission" date="2017-02" db="UniProtKB">
        <authorList>
            <consortium name="WormBaseParasite"/>
        </authorList>
    </citation>
    <scope>IDENTIFICATION</scope>
</reference>
<dbReference type="Proteomes" id="UP000036681">
    <property type="component" value="Unplaced"/>
</dbReference>
<dbReference type="WBParaSite" id="ALUE_0000204801-mRNA-1">
    <property type="protein sequence ID" value="ALUE_0000204801-mRNA-1"/>
    <property type="gene ID" value="ALUE_0000204801"/>
</dbReference>
<protein>
    <submittedName>
        <fullName evidence="2">HD-GYP domain-containing protein</fullName>
    </submittedName>
</protein>
<accession>A0A0M3HKK3</accession>
<name>A0A0M3HKK3_ASCLU</name>
<sequence>MIRRSSKIAQIRPDLLRTMSLMYEDDGSPTRNQSVWEMIESFDRIGLSNVYQNAYQTADDFFMRLSAINPL</sequence>
<evidence type="ECO:0000313" key="2">
    <source>
        <dbReference type="WBParaSite" id="ALUE_0000204801-mRNA-1"/>
    </source>
</evidence>
<organism evidence="1 2">
    <name type="scientific">Ascaris lumbricoides</name>
    <name type="common">Giant roundworm</name>
    <dbReference type="NCBI Taxonomy" id="6252"/>
    <lineage>
        <taxon>Eukaryota</taxon>
        <taxon>Metazoa</taxon>
        <taxon>Ecdysozoa</taxon>
        <taxon>Nematoda</taxon>
        <taxon>Chromadorea</taxon>
        <taxon>Rhabditida</taxon>
        <taxon>Spirurina</taxon>
        <taxon>Ascaridomorpha</taxon>
        <taxon>Ascaridoidea</taxon>
        <taxon>Ascarididae</taxon>
        <taxon>Ascaris</taxon>
    </lineage>
</organism>